<evidence type="ECO:0000256" key="6">
    <source>
        <dbReference type="RuleBase" id="RU362006"/>
    </source>
</evidence>
<evidence type="ECO:0000256" key="1">
    <source>
        <dbReference type="ARBA" id="ARBA00004141"/>
    </source>
</evidence>
<evidence type="ECO:0008006" key="10">
    <source>
        <dbReference type="Google" id="ProtNLM"/>
    </source>
</evidence>
<evidence type="ECO:0000256" key="2">
    <source>
        <dbReference type="ARBA" id="ARBA00008573"/>
    </source>
</evidence>
<evidence type="ECO:0000256" key="7">
    <source>
        <dbReference type="SAM" id="Phobius"/>
    </source>
</evidence>
<accession>A0AAV9XWD2</accession>
<feature type="transmembrane region" description="Helical" evidence="7">
    <location>
        <begin position="57"/>
        <end position="90"/>
    </location>
</feature>
<dbReference type="EMBL" id="JAWDEY010000036">
    <property type="protein sequence ID" value="KAK6587855.1"/>
    <property type="molecule type" value="Genomic_DNA"/>
</dbReference>
<dbReference type="PANTHER" id="PTHR12300">
    <property type="entry name" value="HVA22-LIKE PROTEINS"/>
    <property type="match status" value="1"/>
</dbReference>
<feature type="transmembrane region" description="Helical" evidence="7">
    <location>
        <begin position="141"/>
        <end position="160"/>
    </location>
</feature>
<evidence type="ECO:0000313" key="9">
    <source>
        <dbReference type="Proteomes" id="UP001311799"/>
    </source>
</evidence>
<evidence type="ECO:0000313" key="8">
    <source>
        <dbReference type="EMBL" id="KAK6587855.1"/>
    </source>
</evidence>
<keyword evidence="9" id="KW-1185">Reference proteome</keyword>
<evidence type="ECO:0000256" key="4">
    <source>
        <dbReference type="ARBA" id="ARBA00022989"/>
    </source>
</evidence>
<keyword evidence="3 7" id="KW-0812">Transmembrane</keyword>
<dbReference type="Proteomes" id="UP001311799">
    <property type="component" value="Unassembled WGS sequence"/>
</dbReference>
<gene>
    <name evidence="8" type="ORF">RS030_81303</name>
</gene>
<comment type="similarity">
    <text evidence="2 6">Belongs to the DP1 family.</text>
</comment>
<dbReference type="PANTHER" id="PTHR12300:SF161">
    <property type="entry name" value="RECEPTOR EXPRESSION-ENHANCING PROTEIN"/>
    <property type="match status" value="1"/>
</dbReference>
<proteinExistence type="inferred from homology"/>
<comment type="caution">
    <text evidence="8">The sequence shown here is derived from an EMBL/GenBank/DDBJ whole genome shotgun (WGS) entry which is preliminary data.</text>
</comment>
<reference evidence="8 9" key="1">
    <citation type="submission" date="2023-10" db="EMBL/GenBank/DDBJ databases">
        <title>Comparative genomics analysis reveals potential genetic determinants of host preference in Cryptosporidium xiaoi.</title>
        <authorList>
            <person name="Xiao L."/>
            <person name="Li J."/>
        </authorList>
    </citation>
    <scope>NUCLEOTIDE SEQUENCE [LARGE SCALE GENOMIC DNA]</scope>
    <source>
        <strain evidence="8 9">52996</strain>
    </source>
</reference>
<dbReference type="AlphaFoldDB" id="A0AAV9XWD2"/>
<feature type="transmembrane region" description="Helical" evidence="7">
    <location>
        <begin position="111"/>
        <end position="135"/>
    </location>
</feature>
<dbReference type="Pfam" id="PF03134">
    <property type="entry name" value="TB2_DP1_HVA22"/>
    <property type="match status" value="1"/>
</dbReference>
<dbReference type="GO" id="GO:0016020">
    <property type="term" value="C:membrane"/>
    <property type="evidence" value="ECO:0007669"/>
    <property type="project" value="UniProtKB-SubCell"/>
</dbReference>
<evidence type="ECO:0000256" key="3">
    <source>
        <dbReference type="ARBA" id="ARBA00022692"/>
    </source>
</evidence>
<keyword evidence="5 7" id="KW-0472">Membrane</keyword>
<comment type="subcellular location">
    <subcellularLocation>
        <location evidence="1 6">Membrane</location>
        <topology evidence="1 6">Multi-pass membrane protein</topology>
    </subcellularLocation>
</comment>
<protein>
    <recommendedName>
        <fullName evidence="10">Receptor expression-enhancing protein</fullName>
    </recommendedName>
</protein>
<organism evidence="8 9">
    <name type="scientific">Cryptosporidium xiaoi</name>
    <dbReference type="NCBI Taxonomy" id="659607"/>
    <lineage>
        <taxon>Eukaryota</taxon>
        <taxon>Sar</taxon>
        <taxon>Alveolata</taxon>
        <taxon>Apicomplexa</taxon>
        <taxon>Conoidasida</taxon>
        <taxon>Coccidia</taxon>
        <taxon>Eucoccidiorida</taxon>
        <taxon>Eimeriorina</taxon>
        <taxon>Cryptosporidiidae</taxon>
        <taxon>Cryptosporidium</taxon>
    </lineage>
</organism>
<dbReference type="InterPro" id="IPR004345">
    <property type="entry name" value="TB2_DP1_HVA22"/>
</dbReference>
<name>A0AAV9XWD2_9CRYT</name>
<evidence type="ECO:0000256" key="5">
    <source>
        <dbReference type="ARBA" id="ARBA00023136"/>
    </source>
</evidence>
<sequence length="205" mass="23473">MANKWRMLNSNKNPESMTVFSGLNFDFNALCDDIDEKLKGYALVVSISNSVGLRPCYILFGVTAALILIISMGYAGALICNIVGFVYPAYMSFKALETPEKMDDKQWLTYWVVYSVFSIVEVFIDIVLFWIPFYYLFKLCFLFWLFLPQTMGAIVLYTNVFRPILLRFQNEIDSTIDNVLNVSSTAKLAAQRYSKKILTGSEKDE</sequence>
<keyword evidence="4 7" id="KW-1133">Transmembrane helix</keyword>